<dbReference type="GO" id="GO:0008311">
    <property type="term" value="F:double-stranded DNA 3'-5' DNA exonuclease activity"/>
    <property type="evidence" value="ECO:0007669"/>
    <property type="project" value="UniProtKB-EC"/>
</dbReference>
<keyword evidence="13" id="KW-1185">Reference proteome</keyword>
<dbReference type="EC" id="3.1.11.2" evidence="3"/>
<dbReference type="Proteomes" id="UP000694392">
    <property type="component" value="Unplaced"/>
</dbReference>
<dbReference type="Gene3D" id="3.60.10.10">
    <property type="entry name" value="Endonuclease/exonuclease/phosphatase"/>
    <property type="match status" value="1"/>
</dbReference>
<dbReference type="AlphaFoldDB" id="A0A8D0HWW1"/>
<dbReference type="InterPro" id="IPR036691">
    <property type="entry name" value="Endo/exonu/phosph_ase_sf"/>
</dbReference>
<dbReference type="GO" id="GO:0003906">
    <property type="term" value="F:DNA-(apurinic or apyrimidinic site) endonuclease activity"/>
    <property type="evidence" value="ECO:0007669"/>
    <property type="project" value="TreeGrafter"/>
</dbReference>
<feature type="binding site" evidence="9">
    <location>
        <position position="7"/>
    </location>
    <ligand>
        <name>Mg(2+)</name>
        <dbReference type="ChEBI" id="CHEBI:18420"/>
        <label>1</label>
    </ligand>
</feature>
<comment type="cofactor">
    <cofactor evidence="9">
        <name>Mg(2+)</name>
        <dbReference type="ChEBI" id="CHEBI:18420"/>
    </cofactor>
    <cofactor evidence="9">
        <name>Mn(2+)</name>
        <dbReference type="ChEBI" id="CHEBI:29035"/>
    </cofactor>
    <text evidence="9">Probably binds two magnesium or manganese ions per subunit.</text>
</comment>
<protein>
    <recommendedName>
        <fullName evidence="3">exodeoxyribonuclease III</fullName>
        <ecNumber evidence="3">3.1.11.2</ecNumber>
    </recommendedName>
</protein>
<dbReference type="InterPro" id="IPR005135">
    <property type="entry name" value="Endo/exonuclease/phosphatase"/>
</dbReference>
<dbReference type="Ensembl" id="ENSSPUT00000026864.1">
    <property type="protein sequence ID" value="ENSSPUP00000025170.1"/>
    <property type="gene ID" value="ENSSPUG00000019279.1"/>
</dbReference>
<feature type="site" description="Transition state stabilizer" evidence="10">
    <location>
        <position position="159"/>
    </location>
</feature>
<dbReference type="PANTHER" id="PTHR22748">
    <property type="entry name" value="AP ENDONUCLEASE"/>
    <property type="match status" value="1"/>
</dbReference>
<feature type="binding site" evidence="9">
    <location>
        <position position="159"/>
    </location>
    <ligand>
        <name>Mg(2+)</name>
        <dbReference type="ChEBI" id="CHEBI:18420"/>
        <label>1</label>
    </ligand>
</feature>
<evidence type="ECO:0000256" key="6">
    <source>
        <dbReference type="ARBA" id="ARBA00022801"/>
    </source>
</evidence>
<dbReference type="PANTHER" id="PTHR22748:SF4">
    <property type="entry name" value="DNA-(APURINIC OR APYRIMIDINIC SITE) ENDONUCLEASE 2"/>
    <property type="match status" value="1"/>
</dbReference>
<dbReference type="Pfam" id="PF03372">
    <property type="entry name" value="Exo_endo_phos"/>
    <property type="match status" value="1"/>
</dbReference>
<dbReference type="GeneTree" id="ENSGT00530000063540"/>
<reference evidence="12" key="2">
    <citation type="submission" date="2025-09" db="UniProtKB">
        <authorList>
            <consortium name="Ensembl"/>
        </authorList>
    </citation>
    <scope>IDENTIFICATION</scope>
</reference>
<dbReference type="OMA" id="ISTWNIN"/>
<dbReference type="InterPro" id="IPR004808">
    <property type="entry name" value="AP_endonuc_1"/>
</dbReference>
<keyword evidence="8" id="KW-0234">DNA repair</keyword>
<dbReference type="PROSITE" id="PS51435">
    <property type="entry name" value="AP_NUCLEASE_F1_4"/>
    <property type="match status" value="1"/>
</dbReference>
<feature type="domain" description="Endonuclease/exonuclease/phosphatase" evidence="11">
    <location>
        <begin position="4"/>
        <end position="181"/>
    </location>
</feature>
<dbReference type="GO" id="GO:0008081">
    <property type="term" value="F:phosphoric diester hydrolase activity"/>
    <property type="evidence" value="ECO:0007669"/>
    <property type="project" value="TreeGrafter"/>
</dbReference>
<reference evidence="12" key="1">
    <citation type="submission" date="2025-08" db="UniProtKB">
        <authorList>
            <consortium name="Ensembl"/>
        </authorList>
    </citation>
    <scope>IDENTIFICATION</scope>
</reference>
<feature type="binding site" evidence="9">
    <location>
        <position position="157"/>
    </location>
    <ligand>
        <name>Mg(2+)</name>
        <dbReference type="ChEBI" id="CHEBI:18420"/>
        <label>1</label>
    </ligand>
</feature>
<evidence type="ECO:0000313" key="13">
    <source>
        <dbReference type="Proteomes" id="UP000694392"/>
    </source>
</evidence>
<evidence type="ECO:0000256" key="10">
    <source>
        <dbReference type="PIRSR" id="PIRSR604808-3"/>
    </source>
</evidence>
<keyword evidence="5" id="KW-0227">DNA damage</keyword>
<accession>A0A8D0HWW1</accession>
<keyword evidence="9" id="KW-0464">Manganese</keyword>
<evidence type="ECO:0000256" key="3">
    <source>
        <dbReference type="ARBA" id="ARBA00012115"/>
    </source>
</evidence>
<evidence type="ECO:0000256" key="8">
    <source>
        <dbReference type="ARBA" id="ARBA00023204"/>
    </source>
</evidence>
<dbReference type="SUPFAM" id="SSF56219">
    <property type="entry name" value="DNase I-like"/>
    <property type="match status" value="1"/>
</dbReference>
<dbReference type="GO" id="GO:0005634">
    <property type="term" value="C:nucleus"/>
    <property type="evidence" value="ECO:0007669"/>
    <property type="project" value="TreeGrafter"/>
</dbReference>
<evidence type="ECO:0000313" key="12">
    <source>
        <dbReference type="Ensembl" id="ENSSPUP00000025170.1"/>
    </source>
</evidence>
<keyword evidence="4 9" id="KW-0479">Metal-binding</keyword>
<feature type="binding site" evidence="9">
    <location>
        <position position="36"/>
    </location>
    <ligand>
        <name>Mg(2+)</name>
        <dbReference type="ChEBI" id="CHEBI:18420"/>
        <label>1</label>
    </ligand>
</feature>
<dbReference type="GO" id="GO:0006284">
    <property type="term" value="P:base-excision repair"/>
    <property type="evidence" value="ECO:0007669"/>
    <property type="project" value="TreeGrafter"/>
</dbReference>
<comment type="similarity">
    <text evidence="2">Belongs to the DNA repair enzymes AP/ExoA family.</text>
</comment>
<evidence type="ECO:0000256" key="7">
    <source>
        <dbReference type="ARBA" id="ARBA00022842"/>
    </source>
</evidence>
<evidence type="ECO:0000256" key="9">
    <source>
        <dbReference type="PIRSR" id="PIRSR604808-2"/>
    </source>
</evidence>
<evidence type="ECO:0000256" key="5">
    <source>
        <dbReference type="ARBA" id="ARBA00022763"/>
    </source>
</evidence>
<evidence type="ECO:0000256" key="2">
    <source>
        <dbReference type="ARBA" id="ARBA00007092"/>
    </source>
</evidence>
<keyword evidence="6" id="KW-0378">Hydrolase</keyword>
<proteinExistence type="inferred from homology"/>
<evidence type="ECO:0000256" key="4">
    <source>
        <dbReference type="ARBA" id="ARBA00022723"/>
    </source>
</evidence>
<organism evidence="12 13">
    <name type="scientific">Sphenodon punctatus</name>
    <name type="common">Tuatara</name>
    <name type="synonym">Hatteria punctata</name>
    <dbReference type="NCBI Taxonomy" id="8508"/>
    <lineage>
        <taxon>Eukaryota</taxon>
        <taxon>Metazoa</taxon>
        <taxon>Chordata</taxon>
        <taxon>Craniata</taxon>
        <taxon>Vertebrata</taxon>
        <taxon>Euteleostomi</taxon>
        <taxon>Lepidosauria</taxon>
        <taxon>Sphenodontia</taxon>
        <taxon>Sphenodontidae</taxon>
        <taxon>Sphenodon</taxon>
    </lineage>
</organism>
<comment type="catalytic activity">
    <reaction evidence="1">
        <text>Exonucleolytic cleavage in the 3'- to 5'-direction to yield nucleoside 5'-phosphates.</text>
        <dbReference type="EC" id="3.1.11.2"/>
    </reaction>
</comment>
<sequence>MRLVSWNVNGLRAGAAPAGLGRLLGALGGDVVCLQETKISRVATFCKDSATPEAAEEGLSGLLTKPAGAIGCYGDTSDFTPEELQVLDSEGRAIITRHRICTSEQRETTLTLINVYCPCADPDRPDRGDFKLRFYRLLERRAEALLKAGGHVVIVGDINTAHKPIDHCDPGDLVRKLAWEAFSPLVTGLGSTTPFFWVG</sequence>
<evidence type="ECO:0000256" key="1">
    <source>
        <dbReference type="ARBA" id="ARBA00000493"/>
    </source>
</evidence>
<evidence type="ECO:0000259" key="11">
    <source>
        <dbReference type="Pfam" id="PF03372"/>
    </source>
</evidence>
<keyword evidence="7 9" id="KW-0460">Magnesium</keyword>
<dbReference type="GO" id="GO:0046872">
    <property type="term" value="F:metal ion binding"/>
    <property type="evidence" value="ECO:0007669"/>
    <property type="project" value="UniProtKB-KW"/>
</dbReference>
<name>A0A8D0HWW1_SPHPU</name>